<dbReference type="EMBL" id="JAGFBR010000018">
    <property type="protein sequence ID" value="KAH0451053.1"/>
    <property type="molecule type" value="Genomic_DNA"/>
</dbReference>
<dbReference type="Proteomes" id="UP000775213">
    <property type="component" value="Unassembled WGS sequence"/>
</dbReference>
<accession>A0AAV7G6R8</accession>
<protein>
    <submittedName>
        <fullName evidence="1">Uncharacterized protein</fullName>
    </submittedName>
</protein>
<comment type="caution">
    <text evidence="1">The sequence shown here is derived from an EMBL/GenBank/DDBJ whole genome shotgun (WGS) entry which is preliminary data.</text>
</comment>
<reference evidence="1 2" key="1">
    <citation type="journal article" date="2021" name="Hortic Res">
        <title>Chromosome-scale assembly of the Dendrobium chrysotoxum genome enhances the understanding of orchid evolution.</title>
        <authorList>
            <person name="Zhang Y."/>
            <person name="Zhang G.Q."/>
            <person name="Zhang D."/>
            <person name="Liu X.D."/>
            <person name="Xu X.Y."/>
            <person name="Sun W.H."/>
            <person name="Yu X."/>
            <person name="Zhu X."/>
            <person name="Wang Z.W."/>
            <person name="Zhao X."/>
            <person name="Zhong W.Y."/>
            <person name="Chen H."/>
            <person name="Yin W.L."/>
            <person name="Huang T."/>
            <person name="Niu S.C."/>
            <person name="Liu Z.J."/>
        </authorList>
    </citation>
    <scope>NUCLEOTIDE SEQUENCE [LARGE SCALE GENOMIC DNA]</scope>
    <source>
        <strain evidence="1">Lindl</strain>
    </source>
</reference>
<evidence type="ECO:0000313" key="1">
    <source>
        <dbReference type="EMBL" id="KAH0451053.1"/>
    </source>
</evidence>
<proteinExistence type="predicted"/>
<keyword evidence="2" id="KW-1185">Reference proteome</keyword>
<sequence length="232" mass="26225">MVTQQRWTASKKRFSSETYGSGVLWKKSIFIPGESRKDVLLLLDVPLISMDVLLHINKFADEKKSGDMRKSDDEQMSCDTQKFGVGSPDIMWWSGRSPTSGGNPAEVRHQVVVLQKSECQEDVRQKFEHQVVVWRNSGRQMVLRQNSDVRWWSGGTPGGDRGGARRQERSSIPLLLLFLSLGGLFHEKGRSIYRFSRVAWLVNTWKIKVASVQLNLGHHSRMAKDPTVGGTG</sequence>
<evidence type="ECO:0000313" key="2">
    <source>
        <dbReference type="Proteomes" id="UP000775213"/>
    </source>
</evidence>
<gene>
    <name evidence="1" type="ORF">IEQ34_021745</name>
</gene>
<dbReference type="AlphaFoldDB" id="A0AAV7G6R8"/>
<organism evidence="1 2">
    <name type="scientific">Dendrobium chrysotoxum</name>
    <name type="common">Orchid</name>
    <dbReference type="NCBI Taxonomy" id="161865"/>
    <lineage>
        <taxon>Eukaryota</taxon>
        <taxon>Viridiplantae</taxon>
        <taxon>Streptophyta</taxon>
        <taxon>Embryophyta</taxon>
        <taxon>Tracheophyta</taxon>
        <taxon>Spermatophyta</taxon>
        <taxon>Magnoliopsida</taxon>
        <taxon>Liliopsida</taxon>
        <taxon>Asparagales</taxon>
        <taxon>Orchidaceae</taxon>
        <taxon>Epidendroideae</taxon>
        <taxon>Malaxideae</taxon>
        <taxon>Dendrobiinae</taxon>
        <taxon>Dendrobium</taxon>
    </lineage>
</organism>
<name>A0AAV7G6R8_DENCH</name>